<protein>
    <recommendedName>
        <fullName evidence="3">NADH oxidase</fullName>
    </recommendedName>
</protein>
<reference evidence="2" key="1">
    <citation type="journal article" date="2017" name="Int. J. Syst. Evol. Microbiol.">
        <title>Notoacmeibacter marinus gen. nov., sp. nov., isolated from the gut of a limpet and proposal of Notoacmeibacteraceae fam. nov. in the order Rhizobiales of the class Alphaproteobacteria.</title>
        <authorList>
            <person name="Huang Z."/>
            <person name="Guo F."/>
            <person name="Lai Q."/>
        </authorList>
    </citation>
    <scope>NUCLEOTIDE SEQUENCE [LARGE SCALE GENOMIC DNA]</scope>
    <source>
        <strain evidence="2">XMTR2A4</strain>
    </source>
</reference>
<accession>A0A231V193</accession>
<name>A0A231V193_9HYPH</name>
<gene>
    <name evidence="1" type="ORF">B7H23_02910</name>
</gene>
<organism evidence="1 2">
    <name type="scientific">Notoacmeibacter marinus</name>
    <dbReference type="NCBI Taxonomy" id="1876515"/>
    <lineage>
        <taxon>Bacteria</taxon>
        <taxon>Pseudomonadati</taxon>
        <taxon>Pseudomonadota</taxon>
        <taxon>Alphaproteobacteria</taxon>
        <taxon>Hyphomicrobiales</taxon>
        <taxon>Notoacmeibacteraceae</taxon>
        <taxon>Notoacmeibacter</taxon>
    </lineage>
</organism>
<dbReference type="Pfam" id="PF06620">
    <property type="entry name" value="DUF1150"/>
    <property type="match status" value="1"/>
</dbReference>
<dbReference type="Proteomes" id="UP000215405">
    <property type="component" value="Unassembled WGS sequence"/>
</dbReference>
<comment type="caution">
    <text evidence="1">The sequence shown here is derived from an EMBL/GenBank/DDBJ whole genome shotgun (WGS) entry which is preliminary data.</text>
</comment>
<dbReference type="InterPro" id="IPR009531">
    <property type="entry name" value="DUF1150"/>
</dbReference>
<dbReference type="AlphaFoldDB" id="A0A231V193"/>
<evidence type="ECO:0000313" key="1">
    <source>
        <dbReference type="EMBL" id="OXT01910.1"/>
    </source>
</evidence>
<dbReference type="OrthoDB" id="7865555at2"/>
<evidence type="ECO:0000313" key="2">
    <source>
        <dbReference type="Proteomes" id="UP000215405"/>
    </source>
</evidence>
<dbReference type="RefSeq" id="WP_094075878.1">
    <property type="nucleotide sequence ID" value="NZ_KZ851842.1"/>
</dbReference>
<dbReference type="EMBL" id="NBYO01000001">
    <property type="protein sequence ID" value="OXT01910.1"/>
    <property type="molecule type" value="Genomic_DNA"/>
</dbReference>
<proteinExistence type="predicted"/>
<sequence length="84" mass="8883">MTDMQNANVSPEQFAHLGEGAIGYIRKISSDDFMAAWPGVAEMPSGIDIWALFAADGAPILLTDERSTAIAAASEKELTAVSLQ</sequence>
<keyword evidence="2" id="KW-1185">Reference proteome</keyword>
<evidence type="ECO:0008006" key="3">
    <source>
        <dbReference type="Google" id="ProtNLM"/>
    </source>
</evidence>